<evidence type="ECO:0000256" key="5">
    <source>
        <dbReference type="RuleBase" id="RU004004"/>
    </source>
</evidence>
<dbReference type="InterPro" id="IPR005644">
    <property type="entry name" value="NolW-like"/>
</dbReference>
<comment type="caution">
    <text evidence="10">The sequence shown here is derived from an EMBL/GenBank/DDBJ whole genome shotgun (WGS) entry which is preliminary data.</text>
</comment>
<evidence type="ECO:0000259" key="8">
    <source>
        <dbReference type="Pfam" id="PF00263"/>
    </source>
</evidence>
<evidence type="ECO:0000259" key="9">
    <source>
        <dbReference type="Pfam" id="PF03958"/>
    </source>
</evidence>
<feature type="compositionally biased region" description="Low complexity" evidence="6">
    <location>
        <begin position="353"/>
        <end position="390"/>
    </location>
</feature>
<keyword evidence="2 7" id="KW-0732">Signal</keyword>
<dbReference type="RefSeq" id="WP_322608367.1">
    <property type="nucleotide sequence ID" value="NZ_JARVCO010000010.1"/>
</dbReference>
<comment type="similarity">
    <text evidence="4">Belongs to the bacterial secretin family.</text>
</comment>
<evidence type="ECO:0000256" key="3">
    <source>
        <dbReference type="ARBA" id="ARBA00023136"/>
    </source>
</evidence>
<dbReference type="InterPro" id="IPR001775">
    <property type="entry name" value="GspD/PilQ"/>
</dbReference>
<keyword evidence="5" id="KW-0813">Transport</keyword>
<feature type="domain" description="NolW-like" evidence="9">
    <location>
        <begin position="317"/>
        <end position="442"/>
    </location>
</feature>
<evidence type="ECO:0000256" key="2">
    <source>
        <dbReference type="ARBA" id="ARBA00022729"/>
    </source>
</evidence>
<evidence type="ECO:0000313" key="10">
    <source>
        <dbReference type="EMBL" id="MDZ8118568.1"/>
    </source>
</evidence>
<keyword evidence="11" id="KW-1185">Reference proteome</keyword>
<gene>
    <name evidence="10" type="ORF">P9H32_07995</name>
</gene>
<feature type="domain" description="Type II/III secretion system secretin-like" evidence="8">
    <location>
        <begin position="517"/>
        <end position="678"/>
    </location>
</feature>
<evidence type="ECO:0000313" key="11">
    <source>
        <dbReference type="Proteomes" id="UP001290861"/>
    </source>
</evidence>
<dbReference type="Proteomes" id="UP001290861">
    <property type="component" value="Unassembled WGS sequence"/>
</dbReference>
<evidence type="ECO:0000256" key="6">
    <source>
        <dbReference type="SAM" id="MobiDB-lite"/>
    </source>
</evidence>
<feature type="chain" id="PRO_5045921924" description="Type II secretion system protein GspD" evidence="7">
    <location>
        <begin position="26"/>
        <end position="728"/>
    </location>
</feature>
<feature type="compositionally biased region" description="Polar residues" evidence="6">
    <location>
        <begin position="52"/>
        <end position="71"/>
    </location>
</feature>
<proteinExistence type="inferred from homology"/>
<evidence type="ECO:0000256" key="1">
    <source>
        <dbReference type="ARBA" id="ARBA00004370"/>
    </source>
</evidence>
<accession>A0ABU5MWI0</accession>
<feature type="compositionally biased region" description="Gly residues" evidence="6">
    <location>
        <begin position="39"/>
        <end position="51"/>
    </location>
</feature>
<comment type="subcellular location">
    <subcellularLocation>
        <location evidence="5">Cell outer membrane</location>
    </subcellularLocation>
    <subcellularLocation>
        <location evidence="1">Membrane</location>
    </subcellularLocation>
</comment>
<dbReference type="PRINTS" id="PR00811">
    <property type="entry name" value="BCTERIALGSPD"/>
</dbReference>
<name>A0ABU5MWI0_9BACT</name>
<dbReference type="PANTHER" id="PTHR30332:SF24">
    <property type="entry name" value="SECRETIN GSPD-RELATED"/>
    <property type="match status" value="1"/>
</dbReference>
<dbReference type="Pfam" id="PF00263">
    <property type="entry name" value="Secretin"/>
    <property type="match status" value="1"/>
</dbReference>
<dbReference type="Pfam" id="PF03958">
    <property type="entry name" value="Secretin_N"/>
    <property type="match status" value="1"/>
</dbReference>
<evidence type="ECO:0008006" key="12">
    <source>
        <dbReference type="Google" id="ProtNLM"/>
    </source>
</evidence>
<feature type="signal peptide" evidence="7">
    <location>
        <begin position="1"/>
        <end position="25"/>
    </location>
</feature>
<protein>
    <recommendedName>
        <fullName evidence="12">Type II secretion system protein GspD</fullName>
    </recommendedName>
</protein>
<dbReference type="InterPro" id="IPR050810">
    <property type="entry name" value="Bact_Secretion_Sys_Channel"/>
</dbReference>
<dbReference type="PANTHER" id="PTHR30332">
    <property type="entry name" value="PROBABLE GENERAL SECRETION PATHWAY PROTEIN D"/>
    <property type="match status" value="1"/>
</dbReference>
<keyword evidence="3" id="KW-0472">Membrane</keyword>
<dbReference type="Gene3D" id="3.30.1370.120">
    <property type="match status" value="3"/>
</dbReference>
<sequence>MQSKKGFGVVLLSVLIAGQLPVAHAQDQQENQQRRRPGGFSGAGGRPGGQVGNATVNASNTETGPNPLLNSSVTRAATGSQVAVNWENITLKDCIEVLCRDLGMEFIISPSVNVSQEVSIRAGNVTEWERDDKLEMFDAILDTAGVQRMERGRVWVFSPSELRPIVKVGEETDYSEGKPIIGVIELKNIDASTAQDFLNNFSGKPQRIFGMSGSNLLVAMGTQAWLKQMQDLLAIVDVPSSVLVQYVLKTADATDVASELSNIFYRRTGYDGSAVQFFAIARLNMVVAHNTTAAMVPEIERWITMLDRADGTNERVTKIYRLKVVEAETIGATLDDLYSSLYAQSQAKEQELGKTSTKANTKTSTNSKSTNTKTNTSKNNTTAKKTGSNTQPAAGDVAGTTIDEEVIILSDEDTNTLIVNAPSNMHSEIAKTIEDLDRSRRQVLIETVLVEVTLDESLDLGIEWSILGSGDPVHSAAQTASLELNEISSGATALSEASDGLTYLLNANEKAMALIHAAQDDDRLQVLSSPTVLTRDGMEAEVSFGKEVPIEQSSVTDSGTENYSYDYRDAKITLTVTPKIDDYRMVTLDLEQTVRSIDADSQDDEAPTFYTREIRSNLQVDDGQTLILGGLIERTDQKIRTGIPFLNRLPYIGWIFGRTKTAKVGSEILMIMTPRVVDTREETDLLTQEFRHKILGAMDEKDIRSLYNLDDDAPEDFGLKTKDMKESE</sequence>
<organism evidence="10 11">
    <name type="scientific">Pontiella agarivorans</name>
    <dbReference type="NCBI Taxonomy" id="3038953"/>
    <lineage>
        <taxon>Bacteria</taxon>
        <taxon>Pseudomonadati</taxon>
        <taxon>Kiritimatiellota</taxon>
        <taxon>Kiritimatiellia</taxon>
        <taxon>Kiritimatiellales</taxon>
        <taxon>Pontiellaceae</taxon>
        <taxon>Pontiella</taxon>
    </lineage>
</organism>
<dbReference type="InterPro" id="IPR038591">
    <property type="entry name" value="NolW-like_sf"/>
</dbReference>
<feature type="region of interest" description="Disordered" evidence="6">
    <location>
        <begin position="349"/>
        <end position="397"/>
    </location>
</feature>
<reference evidence="10 11" key="1">
    <citation type="journal article" date="2024" name="Appl. Environ. Microbiol.">
        <title>Pontiella agarivorans sp. nov., a novel marine anaerobic bacterium capable of degrading macroalgal polysaccharides and fixing nitrogen.</title>
        <authorList>
            <person name="Liu N."/>
            <person name="Kivenson V."/>
            <person name="Peng X."/>
            <person name="Cui Z."/>
            <person name="Lankiewicz T.S."/>
            <person name="Gosselin K.M."/>
            <person name="English C.J."/>
            <person name="Blair E.M."/>
            <person name="O'Malley M.A."/>
            <person name="Valentine D.L."/>
        </authorList>
    </citation>
    <scope>NUCLEOTIDE SEQUENCE [LARGE SCALE GENOMIC DNA]</scope>
    <source>
        <strain evidence="10 11">NLcol2</strain>
    </source>
</reference>
<evidence type="ECO:0000256" key="7">
    <source>
        <dbReference type="SAM" id="SignalP"/>
    </source>
</evidence>
<dbReference type="InterPro" id="IPR004846">
    <property type="entry name" value="T2SS/T3SS_dom"/>
</dbReference>
<dbReference type="EMBL" id="JARVCO010000010">
    <property type="protein sequence ID" value="MDZ8118568.1"/>
    <property type="molecule type" value="Genomic_DNA"/>
</dbReference>
<evidence type="ECO:0000256" key="4">
    <source>
        <dbReference type="RuleBase" id="RU004003"/>
    </source>
</evidence>
<feature type="region of interest" description="Disordered" evidence="6">
    <location>
        <begin position="25"/>
        <end position="71"/>
    </location>
</feature>